<reference evidence="1 2" key="1">
    <citation type="submission" date="2011-02" db="EMBL/GenBank/DDBJ databases">
        <authorList>
            <person name="Weinstock G."/>
            <person name="Sodergren E."/>
            <person name="Clifton S."/>
            <person name="Fulton L."/>
            <person name="Fulton B."/>
            <person name="Courtney L."/>
            <person name="Fronick C."/>
            <person name="Harrison M."/>
            <person name="Strong C."/>
            <person name="Farmer C."/>
            <person name="Delahaunty K."/>
            <person name="Markovic C."/>
            <person name="Hall O."/>
            <person name="Minx P."/>
            <person name="Tomlinson C."/>
            <person name="Mitreva M."/>
            <person name="Hou S."/>
            <person name="Chen J."/>
            <person name="Wollam A."/>
            <person name="Pepin K.H."/>
            <person name="Johnson M."/>
            <person name="Bhonagiri V."/>
            <person name="Zhang X."/>
            <person name="Suruliraj S."/>
            <person name="Warren W."/>
            <person name="Chinwalla A."/>
            <person name="Mardis E.R."/>
            <person name="Wilson R.K."/>
        </authorList>
    </citation>
    <scope>NUCLEOTIDE SEQUENCE [LARGE SCALE GENOMIC DNA]</scope>
    <source>
        <strain evidence="1 2">YIT 12057</strain>
    </source>
</reference>
<accession>F3PVD5</accession>
<name>F3PVD5_9BACE</name>
<dbReference type="HOGENOM" id="CLU_061959_0_0_10"/>
<keyword evidence="2" id="KW-1185">Reference proteome</keyword>
<dbReference type="GeneID" id="86050196"/>
<dbReference type="STRING" id="763034.HMPREF9446_02713"/>
<proteinExistence type="predicted"/>
<dbReference type="EMBL" id="AFBN01000065">
    <property type="protein sequence ID" value="EGF55033.1"/>
    <property type="molecule type" value="Genomic_DNA"/>
</dbReference>
<dbReference type="Proteomes" id="UP000003416">
    <property type="component" value="Unassembled WGS sequence"/>
</dbReference>
<gene>
    <name evidence="1" type="ORF">HMPREF9446_02713</name>
</gene>
<dbReference type="RefSeq" id="WP_009125953.1">
    <property type="nucleotide sequence ID" value="NZ_GL882660.1"/>
</dbReference>
<dbReference type="AlphaFoldDB" id="F3PVD5"/>
<evidence type="ECO:0000313" key="2">
    <source>
        <dbReference type="Proteomes" id="UP000003416"/>
    </source>
</evidence>
<comment type="caution">
    <text evidence="1">The sequence shown here is derived from an EMBL/GenBank/DDBJ whole genome shotgun (WGS) entry which is preliminary data.</text>
</comment>
<organism evidence="1 2">
    <name type="scientific">Bacteroides fluxus YIT 12057</name>
    <dbReference type="NCBI Taxonomy" id="763034"/>
    <lineage>
        <taxon>Bacteria</taxon>
        <taxon>Pseudomonadati</taxon>
        <taxon>Bacteroidota</taxon>
        <taxon>Bacteroidia</taxon>
        <taxon>Bacteroidales</taxon>
        <taxon>Bacteroidaceae</taxon>
        <taxon>Bacteroides</taxon>
    </lineage>
</organism>
<sequence>MPQISLYYNPVAEVDSVTVAERKDWQVSYDLGRSWKKIRKVAKVNSSLFKVDVVVYPRLMFQNYKLSRVYDIVLNASPAIEVSLWKGMKFTGQVIFPIVNDYGRRYEQIRPGFVTLSQTVRLPHRVFLTGTVGFFEDFRSGVDLKAKYIFKDEHFWLNARLGYTRKGYWENWSYYHGAKWTLNGYVGANYFWSRFNTQFSLKGERYLLEEYGMSAEMIRHFRYASIGFYVMKVFGKDDAANNGLNGGFTFQIALPPYKYKRKGYIPRVVGGDIGIRYNAGNEKQYGDWYRSNPDDNYLRDNSFNPYFIKSELLNF</sequence>
<protein>
    <submittedName>
        <fullName evidence="1">Uncharacterized protein</fullName>
    </submittedName>
</protein>
<evidence type="ECO:0000313" key="1">
    <source>
        <dbReference type="EMBL" id="EGF55033.1"/>
    </source>
</evidence>
<dbReference type="eggNOG" id="ENOG502ZCB9">
    <property type="taxonomic scope" value="Bacteria"/>
</dbReference>